<gene>
    <name evidence="2" type="ORF">BD410DRAFT_275058</name>
</gene>
<name>A0A4Y7Q3P3_9AGAM</name>
<feature type="transmembrane region" description="Helical" evidence="1">
    <location>
        <begin position="108"/>
        <end position="127"/>
    </location>
</feature>
<proteinExistence type="predicted"/>
<keyword evidence="3" id="KW-1185">Reference proteome</keyword>
<evidence type="ECO:0000313" key="2">
    <source>
        <dbReference type="EMBL" id="TDL21951.1"/>
    </source>
</evidence>
<feature type="transmembrane region" description="Helical" evidence="1">
    <location>
        <begin position="85"/>
        <end position="102"/>
    </location>
</feature>
<organism evidence="2 3">
    <name type="scientific">Rickenella mellea</name>
    <dbReference type="NCBI Taxonomy" id="50990"/>
    <lineage>
        <taxon>Eukaryota</taxon>
        <taxon>Fungi</taxon>
        <taxon>Dikarya</taxon>
        <taxon>Basidiomycota</taxon>
        <taxon>Agaricomycotina</taxon>
        <taxon>Agaricomycetes</taxon>
        <taxon>Hymenochaetales</taxon>
        <taxon>Rickenellaceae</taxon>
        <taxon>Rickenella</taxon>
    </lineage>
</organism>
<dbReference type="EMBL" id="ML170177">
    <property type="protein sequence ID" value="TDL21951.1"/>
    <property type="molecule type" value="Genomic_DNA"/>
</dbReference>
<feature type="transmembrane region" description="Helical" evidence="1">
    <location>
        <begin position="269"/>
        <end position="290"/>
    </location>
</feature>
<reference evidence="2 3" key="1">
    <citation type="submission" date="2018-06" db="EMBL/GenBank/DDBJ databases">
        <title>A transcriptomic atlas of mushroom development highlights an independent origin of complex multicellularity.</title>
        <authorList>
            <consortium name="DOE Joint Genome Institute"/>
            <person name="Krizsan K."/>
            <person name="Almasi E."/>
            <person name="Merenyi Z."/>
            <person name="Sahu N."/>
            <person name="Viragh M."/>
            <person name="Koszo T."/>
            <person name="Mondo S."/>
            <person name="Kiss B."/>
            <person name="Balint B."/>
            <person name="Kues U."/>
            <person name="Barry K."/>
            <person name="Hegedus J.C."/>
            <person name="Henrissat B."/>
            <person name="Johnson J."/>
            <person name="Lipzen A."/>
            <person name="Ohm R."/>
            <person name="Nagy I."/>
            <person name="Pangilinan J."/>
            <person name="Yan J."/>
            <person name="Xiong Y."/>
            <person name="Grigoriev I.V."/>
            <person name="Hibbett D.S."/>
            <person name="Nagy L.G."/>
        </authorList>
    </citation>
    <scope>NUCLEOTIDE SEQUENCE [LARGE SCALE GENOMIC DNA]</scope>
    <source>
        <strain evidence="2 3">SZMC22713</strain>
    </source>
</reference>
<accession>A0A4Y7Q3P3</accession>
<dbReference type="VEuPathDB" id="FungiDB:BD410DRAFT_275058"/>
<feature type="transmembrane region" description="Helical" evidence="1">
    <location>
        <begin position="227"/>
        <end position="248"/>
    </location>
</feature>
<keyword evidence="1" id="KW-0812">Transmembrane</keyword>
<feature type="transmembrane region" description="Helical" evidence="1">
    <location>
        <begin position="201"/>
        <end position="221"/>
    </location>
</feature>
<sequence>MNTTECIIPPNPDIAGFGIRISIYLLALLTLLPNAIDSAEHTVQNSRLLGTFMNEDRRIRLHPLSHLQKILQSDNEVFGKGDVRMTMLFLGVALTVSMIVQARTVGLSVYYALVVINLCLVTINSLVPSSTQNLRKPRYEGDPVLSSERIHLYLDTYLSFVGGVMLWISVTLKTFDTTHPNCTTFTKYDILGGQIGADTPALFMIILIISTFFLIPFVNILTPYVTYVVFILTITVAIWMLLMPIRYFKRAVIGLDRLGGLSRAISMALPDFLVVLISLAILSPTVVMIFTTERTVAINNVGNGNNNWTVSQTTFLFISAIPFLKIALRGLSKCHRNISEYISNAKIGSKRDRIDSVKRGVVAILCTPKICKPEMEESSVALENDGKFGIL</sequence>
<dbReference type="OrthoDB" id="3351993at2759"/>
<keyword evidence="1" id="KW-1133">Transmembrane helix</keyword>
<dbReference type="AlphaFoldDB" id="A0A4Y7Q3P3"/>
<dbReference type="Proteomes" id="UP000294933">
    <property type="component" value="Unassembled WGS sequence"/>
</dbReference>
<evidence type="ECO:0000313" key="3">
    <source>
        <dbReference type="Proteomes" id="UP000294933"/>
    </source>
</evidence>
<protein>
    <submittedName>
        <fullName evidence="2">Uncharacterized protein</fullName>
    </submittedName>
</protein>
<evidence type="ECO:0000256" key="1">
    <source>
        <dbReference type="SAM" id="Phobius"/>
    </source>
</evidence>
<keyword evidence="1" id="KW-0472">Membrane</keyword>